<dbReference type="AlphaFoldDB" id="A0A151GQ72"/>
<sequence>MGVDAEKMGAVDHMDKSIDNSSNSDVGHTLDPDAGLSEEERKEAERKLLWKLDLQLIPWV</sequence>
<feature type="region of interest" description="Disordered" evidence="1">
    <location>
        <begin position="1"/>
        <end position="42"/>
    </location>
</feature>
<dbReference type="Proteomes" id="UP000076580">
    <property type="component" value="Chromosome 01"/>
</dbReference>
<name>A0A151GQ72_DRECN</name>
<protein>
    <submittedName>
        <fullName evidence="2">Uncharacterized protein</fullName>
    </submittedName>
</protein>
<dbReference type="EMBL" id="LAYC01000001">
    <property type="protein sequence ID" value="KYK59243.1"/>
    <property type="molecule type" value="Genomic_DNA"/>
</dbReference>
<feature type="compositionally biased region" description="Basic and acidic residues" evidence="1">
    <location>
        <begin position="1"/>
        <end position="18"/>
    </location>
</feature>
<gene>
    <name evidence="2" type="ORF">DCS_00373</name>
</gene>
<dbReference type="InParanoid" id="A0A151GQ72"/>
<accession>A0A151GQ72</accession>
<keyword evidence="3" id="KW-1185">Reference proteome</keyword>
<evidence type="ECO:0000256" key="1">
    <source>
        <dbReference type="SAM" id="MobiDB-lite"/>
    </source>
</evidence>
<proteinExistence type="predicted"/>
<organism evidence="2 3">
    <name type="scientific">Drechmeria coniospora</name>
    <name type="common">Nematophagous fungus</name>
    <name type="synonym">Meria coniospora</name>
    <dbReference type="NCBI Taxonomy" id="98403"/>
    <lineage>
        <taxon>Eukaryota</taxon>
        <taxon>Fungi</taxon>
        <taxon>Dikarya</taxon>
        <taxon>Ascomycota</taxon>
        <taxon>Pezizomycotina</taxon>
        <taxon>Sordariomycetes</taxon>
        <taxon>Hypocreomycetidae</taxon>
        <taxon>Hypocreales</taxon>
        <taxon>Ophiocordycipitaceae</taxon>
        <taxon>Drechmeria</taxon>
    </lineage>
</organism>
<dbReference type="RefSeq" id="XP_040658595.1">
    <property type="nucleotide sequence ID" value="XM_040797712.1"/>
</dbReference>
<dbReference type="GeneID" id="63713016"/>
<reference evidence="2 3" key="1">
    <citation type="journal article" date="2016" name="Sci. Rep.">
        <title>Insights into Adaptations to a Near-Obligate Nematode Endoparasitic Lifestyle from the Finished Genome of Drechmeria coniospora.</title>
        <authorList>
            <person name="Zhang L."/>
            <person name="Zhou Z."/>
            <person name="Guo Q."/>
            <person name="Fokkens L."/>
            <person name="Miskei M."/>
            <person name="Pocsi I."/>
            <person name="Zhang W."/>
            <person name="Chen M."/>
            <person name="Wang L."/>
            <person name="Sun Y."/>
            <person name="Donzelli B.G."/>
            <person name="Gibson D.M."/>
            <person name="Nelson D.R."/>
            <person name="Luo J.G."/>
            <person name="Rep M."/>
            <person name="Liu H."/>
            <person name="Yang S."/>
            <person name="Wang J."/>
            <person name="Krasnoff S.B."/>
            <person name="Xu Y."/>
            <person name="Molnar I."/>
            <person name="Lin M."/>
        </authorList>
    </citation>
    <scope>NUCLEOTIDE SEQUENCE [LARGE SCALE GENOMIC DNA]</scope>
    <source>
        <strain evidence="2 3">ARSEF 6962</strain>
    </source>
</reference>
<evidence type="ECO:0000313" key="2">
    <source>
        <dbReference type="EMBL" id="KYK59243.1"/>
    </source>
</evidence>
<evidence type="ECO:0000313" key="3">
    <source>
        <dbReference type="Proteomes" id="UP000076580"/>
    </source>
</evidence>
<comment type="caution">
    <text evidence="2">The sequence shown here is derived from an EMBL/GenBank/DDBJ whole genome shotgun (WGS) entry which is preliminary data.</text>
</comment>